<gene>
    <name evidence="7" type="ORF">CRI93_00985</name>
</gene>
<dbReference type="SUPFAM" id="SSF53474">
    <property type="entry name" value="alpha/beta-Hydrolases"/>
    <property type="match status" value="1"/>
</dbReference>
<protein>
    <submittedName>
        <fullName evidence="7">S9 family peptidase</fullName>
    </submittedName>
</protein>
<dbReference type="OrthoDB" id="9812921at2"/>
<feature type="region of interest" description="Disordered" evidence="3">
    <location>
        <begin position="190"/>
        <end position="212"/>
    </location>
</feature>
<keyword evidence="4" id="KW-0732">Signal</keyword>
<reference evidence="7 8" key="1">
    <citation type="submission" date="2017-10" db="EMBL/GenBank/DDBJ databases">
        <title>Draft genome of Longimonas halophila.</title>
        <authorList>
            <person name="Goh K.M."/>
            <person name="Shamsir M.S."/>
            <person name="Lim S.W."/>
        </authorList>
    </citation>
    <scope>NUCLEOTIDE SEQUENCE [LARGE SCALE GENOMIC DNA]</scope>
    <source>
        <strain evidence="7 8">KCTC 42399</strain>
    </source>
</reference>
<keyword evidence="8" id="KW-1185">Reference proteome</keyword>
<proteinExistence type="predicted"/>
<accession>A0A2H3P8W3</accession>
<organism evidence="7 8">
    <name type="scientific">Longimonas halophila</name>
    <dbReference type="NCBI Taxonomy" id="1469170"/>
    <lineage>
        <taxon>Bacteria</taxon>
        <taxon>Pseudomonadati</taxon>
        <taxon>Rhodothermota</taxon>
        <taxon>Rhodothermia</taxon>
        <taxon>Rhodothermales</taxon>
        <taxon>Salisaetaceae</taxon>
        <taxon>Longimonas</taxon>
    </lineage>
</organism>
<dbReference type="PANTHER" id="PTHR11731:SF193">
    <property type="entry name" value="DIPEPTIDYL PEPTIDASE 9"/>
    <property type="match status" value="1"/>
</dbReference>
<dbReference type="InterPro" id="IPR002469">
    <property type="entry name" value="Peptidase_S9B_N"/>
</dbReference>
<dbReference type="InterPro" id="IPR050278">
    <property type="entry name" value="Serine_Prot_S9B/DPPIV"/>
</dbReference>
<feature type="chain" id="PRO_5013897665" evidence="4">
    <location>
        <begin position="37"/>
        <end position="817"/>
    </location>
</feature>
<dbReference type="PROSITE" id="PS00708">
    <property type="entry name" value="PRO_ENDOPEP_SER"/>
    <property type="match status" value="1"/>
</dbReference>
<dbReference type="InterPro" id="IPR002471">
    <property type="entry name" value="Pept_S9_AS"/>
</dbReference>
<dbReference type="Proteomes" id="UP000221024">
    <property type="component" value="Unassembled WGS sequence"/>
</dbReference>
<dbReference type="SUPFAM" id="SSF82171">
    <property type="entry name" value="DPP6 N-terminal domain-like"/>
    <property type="match status" value="1"/>
</dbReference>
<dbReference type="Pfam" id="PF00326">
    <property type="entry name" value="Peptidase_S9"/>
    <property type="match status" value="1"/>
</dbReference>
<dbReference type="InterPro" id="IPR001375">
    <property type="entry name" value="Peptidase_S9_cat"/>
</dbReference>
<dbReference type="AlphaFoldDB" id="A0A2H3P8W3"/>
<dbReference type="PANTHER" id="PTHR11731">
    <property type="entry name" value="PROTEASE FAMILY S9B,C DIPEPTIDYL-PEPTIDASE IV-RELATED"/>
    <property type="match status" value="1"/>
</dbReference>
<evidence type="ECO:0000256" key="2">
    <source>
        <dbReference type="ARBA" id="ARBA00022801"/>
    </source>
</evidence>
<keyword evidence="1" id="KW-0645">Protease</keyword>
<evidence type="ECO:0000313" key="7">
    <source>
        <dbReference type="EMBL" id="PEN09335.1"/>
    </source>
</evidence>
<feature type="domain" description="Peptidase S9 prolyl oligopeptidase catalytic" evidence="5">
    <location>
        <begin position="614"/>
        <end position="809"/>
    </location>
</feature>
<name>A0A2H3P8W3_9BACT</name>
<evidence type="ECO:0000313" key="8">
    <source>
        <dbReference type="Proteomes" id="UP000221024"/>
    </source>
</evidence>
<evidence type="ECO:0000256" key="3">
    <source>
        <dbReference type="SAM" id="MobiDB-lite"/>
    </source>
</evidence>
<evidence type="ECO:0000256" key="4">
    <source>
        <dbReference type="SAM" id="SignalP"/>
    </source>
</evidence>
<dbReference type="InterPro" id="IPR011659">
    <property type="entry name" value="WD40"/>
</dbReference>
<feature type="domain" description="Dipeptidylpeptidase IV N-terminal" evidence="6">
    <location>
        <begin position="380"/>
        <end position="509"/>
    </location>
</feature>
<sequence>MRLPPNPPPRVMTSLLRRLCGLMLLLVSLAPVLVHAQAPSDSLTVQQIMQDPETWIGDWPTNIRWHENGSALYFDWNPQGQFPSDSLYSVPVDGNEPVKVDAEARRAPTPFFAGWQHGSHTYTSDFARKVFTHNGDVYLYNRASDTTTRLTNTPNALTQPRFSSDGARVIFRDGLNLFALHLQRGTLQQLTDVRASDEPPEEEPSPQERYLEEQQTELFETIRERQEEEERAEEAQEADEAADPDPTTLYVGDDSIVHLSMDPSERYTAVGTSDAENVENTQVIDYVTETGFADVINARAKVGRAPSGYTLHLADAERDTTYTVDLSTLPGADEWPMPTIADPDTIDGVDSTRTLRAFGPYWNEDGSLAVLDVRAADNKDRWLARLNPEDGSVTSLNHQHDDAWIAGPGISWYGGASTLGWMPDGETIYIQSEETGYSHLYTINVESGEKTALTEGNFEVFDPQLTQDGSAWLFASTEDSPHNRHWYRMPAEGGERTRVTSGQDGQYAAAPHPDDTTLGLLYEYITQPPEVYIRDDNGERRITTSPTDEWQSVDWSTGELTTFEADDGTDVPMQIFEPENPNGAAVHFVHGAGYLQNVHNGWSNYFREYMFHNLLMQQGYTVINVDYRGSAGYGRDWRTAIYRHMGGRDLQDYADASAHLEETHGIDPERQFIYGGSYGGFITLMALFNEADAFGGGAALRSVTDWAHYNHPYTSNILNTPAVDPVAFERSSPIYFAEGLDDPLLMAHGLVDANVQPQDIFRLSQRFIELGKTDWELATYPVEPHGFTEPSSWTDEYRRILYYIERSVGPERIEQAW</sequence>
<dbReference type="Pfam" id="PF00930">
    <property type="entry name" value="DPPIV_N"/>
    <property type="match status" value="1"/>
</dbReference>
<comment type="caution">
    <text evidence="7">The sequence shown here is derived from an EMBL/GenBank/DDBJ whole genome shotgun (WGS) entry which is preliminary data.</text>
</comment>
<dbReference type="Pfam" id="PF07676">
    <property type="entry name" value="PD40"/>
    <property type="match status" value="1"/>
</dbReference>
<feature type="region of interest" description="Disordered" evidence="3">
    <location>
        <begin position="224"/>
        <end position="249"/>
    </location>
</feature>
<dbReference type="Gene3D" id="3.40.50.1820">
    <property type="entry name" value="alpha/beta hydrolase"/>
    <property type="match status" value="1"/>
</dbReference>
<dbReference type="GO" id="GO:0004252">
    <property type="term" value="F:serine-type endopeptidase activity"/>
    <property type="evidence" value="ECO:0007669"/>
    <property type="project" value="InterPro"/>
</dbReference>
<evidence type="ECO:0000259" key="5">
    <source>
        <dbReference type="Pfam" id="PF00326"/>
    </source>
</evidence>
<dbReference type="InterPro" id="IPR029058">
    <property type="entry name" value="AB_hydrolase_fold"/>
</dbReference>
<dbReference type="Gene3D" id="2.140.10.30">
    <property type="entry name" value="Dipeptidylpeptidase IV, N-terminal domain"/>
    <property type="match status" value="2"/>
</dbReference>
<dbReference type="GO" id="GO:0008239">
    <property type="term" value="F:dipeptidyl-peptidase activity"/>
    <property type="evidence" value="ECO:0007669"/>
    <property type="project" value="TreeGrafter"/>
</dbReference>
<keyword evidence="2" id="KW-0378">Hydrolase</keyword>
<feature type="compositionally biased region" description="Acidic residues" evidence="3">
    <location>
        <begin position="229"/>
        <end position="243"/>
    </location>
</feature>
<dbReference type="GO" id="GO:0006508">
    <property type="term" value="P:proteolysis"/>
    <property type="evidence" value="ECO:0007669"/>
    <property type="project" value="UniProtKB-KW"/>
</dbReference>
<dbReference type="EMBL" id="PDEP01000001">
    <property type="protein sequence ID" value="PEN09335.1"/>
    <property type="molecule type" value="Genomic_DNA"/>
</dbReference>
<evidence type="ECO:0000256" key="1">
    <source>
        <dbReference type="ARBA" id="ARBA00022670"/>
    </source>
</evidence>
<feature type="signal peptide" evidence="4">
    <location>
        <begin position="1"/>
        <end position="36"/>
    </location>
</feature>
<evidence type="ECO:0000259" key="6">
    <source>
        <dbReference type="Pfam" id="PF00930"/>
    </source>
</evidence>